<dbReference type="Proteomes" id="UP001172457">
    <property type="component" value="Chromosome 5"/>
</dbReference>
<dbReference type="AlphaFoldDB" id="A0AA38SRI9"/>
<organism evidence="2 3">
    <name type="scientific">Centaurea solstitialis</name>
    <name type="common">yellow star-thistle</name>
    <dbReference type="NCBI Taxonomy" id="347529"/>
    <lineage>
        <taxon>Eukaryota</taxon>
        <taxon>Viridiplantae</taxon>
        <taxon>Streptophyta</taxon>
        <taxon>Embryophyta</taxon>
        <taxon>Tracheophyta</taxon>
        <taxon>Spermatophyta</taxon>
        <taxon>Magnoliopsida</taxon>
        <taxon>eudicotyledons</taxon>
        <taxon>Gunneridae</taxon>
        <taxon>Pentapetalae</taxon>
        <taxon>asterids</taxon>
        <taxon>campanulids</taxon>
        <taxon>Asterales</taxon>
        <taxon>Asteraceae</taxon>
        <taxon>Carduoideae</taxon>
        <taxon>Cardueae</taxon>
        <taxon>Centaureinae</taxon>
        <taxon>Centaurea</taxon>
    </lineage>
</organism>
<dbReference type="PANTHER" id="PTHR46250">
    <property type="entry name" value="MYB/SANT-LIKE DNA-BINDING DOMAIN PROTEIN-RELATED"/>
    <property type="match status" value="1"/>
</dbReference>
<comment type="caution">
    <text evidence="2">The sequence shown here is derived from an EMBL/GenBank/DDBJ whole genome shotgun (WGS) entry which is preliminary data.</text>
</comment>
<evidence type="ECO:0000313" key="2">
    <source>
        <dbReference type="EMBL" id="KAJ9547530.1"/>
    </source>
</evidence>
<dbReference type="PANTHER" id="PTHR46250:SF17">
    <property type="entry name" value="MYB_SANT-LIKE DOMAIN-CONTAINING PROTEIN"/>
    <property type="match status" value="1"/>
</dbReference>
<feature type="region of interest" description="Disordered" evidence="1">
    <location>
        <begin position="1"/>
        <end position="30"/>
    </location>
</feature>
<gene>
    <name evidence="2" type="ORF">OSB04_020073</name>
</gene>
<accession>A0AA38SRI9</accession>
<dbReference type="EMBL" id="JARYMX010000005">
    <property type="protein sequence ID" value="KAJ9547530.1"/>
    <property type="molecule type" value="Genomic_DNA"/>
</dbReference>
<sequence>MQLMKPGPETGSSGYPAGNGSKITRTETSLDRFPILGTGTNHIGMTSHNRQYWNCSPNEESKLVDALVNLTNTGTFKADNGFKSGYLQHLEEALKVSLPSSGLLGTPHISSKIKTMKKRLTMCV</sequence>
<proteinExistence type="predicted"/>
<keyword evidence="3" id="KW-1185">Reference proteome</keyword>
<protein>
    <submittedName>
        <fullName evidence="2">Uncharacterized protein</fullName>
    </submittedName>
</protein>
<reference evidence="2" key="1">
    <citation type="submission" date="2023-03" db="EMBL/GenBank/DDBJ databases">
        <title>Chromosome-scale reference genome and RAD-based genetic map of yellow starthistle (Centaurea solstitialis) reveal putative structural variation and QTLs associated with invader traits.</title>
        <authorList>
            <person name="Reatini B."/>
            <person name="Cang F.A."/>
            <person name="Jiang Q."/>
            <person name="Mckibben M.T.W."/>
            <person name="Barker M.S."/>
            <person name="Rieseberg L.H."/>
            <person name="Dlugosch K.M."/>
        </authorList>
    </citation>
    <scope>NUCLEOTIDE SEQUENCE</scope>
    <source>
        <strain evidence="2">CAN-66</strain>
        <tissue evidence="2">Leaf</tissue>
    </source>
</reference>
<evidence type="ECO:0000256" key="1">
    <source>
        <dbReference type="SAM" id="MobiDB-lite"/>
    </source>
</evidence>
<evidence type="ECO:0000313" key="3">
    <source>
        <dbReference type="Proteomes" id="UP001172457"/>
    </source>
</evidence>
<name>A0AA38SRI9_9ASTR</name>